<dbReference type="PROSITE" id="PS51257">
    <property type="entry name" value="PROKAR_LIPOPROTEIN"/>
    <property type="match status" value="1"/>
</dbReference>
<proteinExistence type="predicted"/>
<evidence type="ECO:0000313" key="1">
    <source>
        <dbReference type="EMBL" id="SFJ71170.1"/>
    </source>
</evidence>
<dbReference type="EMBL" id="FORO01000063">
    <property type="protein sequence ID" value="SFJ71170.1"/>
    <property type="molecule type" value="Genomic_DNA"/>
</dbReference>
<organism evidence="1 2">
    <name type="scientific">Natronobacterium gregoryi</name>
    <dbReference type="NCBI Taxonomy" id="44930"/>
    <lineage>
        <taxon>Archaea</taxon>
        <taxon>Methanobacteriati</taxon>
        <taxon>Methanobacteriota</taxon>
        <taxon>Stenosarchaea group</taxon>
        <taxon>Halobacteria</taxon>
        <taxon>Halobacteriales</taxon>
        <taxon>Natrialbaceae</taxon>
        <taxon>Natronobacterium</taxon>
    </lineage>
</organism>
<evidence type="ECO:0000313" key="2">
    <source>
        <dbReference type="Proteomes" id="UP000182829"/>
    </source>
</evidence>
<dbReference type="AlphaFoldDB" id="A0A1I3TKM2"/>
<accession>A0A1I3TKM2</accession>
<sequence length="134" mass="14940">MKVSRRRVLAVGSSSLLLAGCPDLVTDGELVELELELQNRADTAHIFSFAIETADGLSEWNQRDVEPNDRETVSLSLPGDGTEERIHAVVNDEVGVGVFRMERTDVERDYCAKMIVRYTDSEIDVLTPEDQPDC</sequence>
<reference evidence="1 2" key="1">
    <citation type="submission" date="2016-10" db="EMBL/GenBank/DDBJ databases">
        <authorList>
            <person name="de Groot N.N."/>
        </authorList>
    </citation>
    <scope>NUCLEOTIDE SEQUENCE [LARGE SCALE GENOMIC DNA]</scope>
    <source>
        <strain evidence="1 2">SP2</strain>
    </source>
</reference>
<gene>
    <name evidence="1" type="ORF">SAMN05443661_1635</name>
</gene>
<name>A0A1I3TKM2_9EURY</name>
<dbReference type="Proteomes" id="UP000182829">
    <property type="component" value="Unassembled WGS sequence"/>
</dbReference>
<protein>
    <submittedName>
        <fullName evidence="1">Uncharacterized protein</fullName>
    </submittedName>
</protein>